<dbReference type="InterPro" id="IPR050194">
    <property type="entry name" value="Glycosyltransferase_grp1"/>
</dbReference>
<accession>A0A559KCE4</accession>
<dbReference type="PANTHER" id="PTHR45947">
    <property type="entry name" value="SULFOQUINOVOSYL TRANSFERASE SQD2"/>
    <property type="match status" value="1"/>
</dbReference>
<dbReference type="Pfam" id="PF13439">
    <property type="entry name" value="Glyco_transf_4"/>
    <property type="match status" value="1"/>
</dbReference>
<keyword evidence="4" id="KW-1185">Reference proteome</keyword>
<dbReference type="EMBL" id="VNJI01000012">
    <property type="protein sequence ID" value="TVY09791.1"/>
    <property type="molecule type" value="Genomic_DNA"/>
</dbReference>
<sequence>MKIALVHDYLNQYGGAERVLECFMDMFPDSPVFTVISDLNKMPQRFKEADIRSSFIQNIPFSKNQYKKMLTLFPIAVEQMDLRGYDLVLSSSSAFAKGIITRADQIHVCYCHTPMRYIWDLYHQYMDEISNPVFRTVLPYMLHKIRIWDQMNAQRVDRFISNSHNVARRIQKYYNRESQVIHPPVSFSHLREASSSEDFFLIVSRLIPYKRIDLVIEAFNKLNRPLVIIGDGYDRNRLMKMAGPHIQMLGYQSDAVIQEYYAKCKAFILAGEEDFGITPLEAQAHGKPVIAFGKGGALETVVEGKTGLFFREQTIESLIEAITKLEMLIINSKQIHMHAMSFNEDRFKVEIRNFINTTIREKDFVHV</sequence>
<dbReference type="SUPFAM" id="SSF53756">
    <property type="entry name" value="UDP-Glycosyltransferase/glycogen phosphorylase"/>
    <property type="match status" value="1"/>
</dbReference>
<evidence type="ECO:0000259" key="1">
    <source>
        <dbReference type="Pfam" id="PF00534"/>
    </source>
</evidence>
<dbReference type="GO" id="GO:0016757">
    <property type="term" value="F:glycosyltransferase activity"/>
    <property type="evidence" value="ECO:0007669"/>
    <property type="project" value="InterPro"/>
</dbReference>
<dbReference type="InterPro" id="IPR028098">
    <property type="entry name" value="Glyco_trans_4-like_N"/>
</dbReference>
<feature type="domain" description="Glycosyl transferase family 1" evidence="1">
    <location>
        <begin position="195"/>
        <end position="326"/>
    </location>
</feature>
<dbReference type="PANTHER" id="PTHR45947:SF3">
    <property type="entry name" value="SULFOQUINOVOSYL TRANSFERASE SQD2"/>
    <property type="match status" value="1"/>
</dbReference>
<reference evidence="3 4" key="1">
    <citation type="submission" date="2019-07" db="EMBL/GenBank/DDBJ databases">
        <authorList>
            <person name="Kim J."/>
        </authorList>
    </citation>
    <scope>NUCLEOTIDE SEQUENCE [LARGE SCALE GENOMIC DNA]</scope>
    <source>
        <strain evidence="3 4">JC52</strain>
    </source>
</reference>
<protein>
    <submittedName>
        <fullName evidence="3">Glycosyltransferase family 4 protein</fullName>
    </submittedName>
</protein>
<dbReference type="InterPro" id="IPR001296">
    <property type="entry name" value="Glyco_trans_1"/>
</dbReference>
<dbReference type="RefSeq" id="WP_144846982.1">
    <property type="nucleotide sequence ID" value="NZ_VNJI01000012.1"/>
</dbReference>
<comment type="caution">
    <text evidence="3">The sequence shown here is derived from an EMBL/GenBank/DDBJ whole genome shotgun (WGS) entry which is preliminary data.</text>
</comment>
<feature type="domain" description="Glycosyltransferase subfamily 4-like N-terminal" evidence="2">
    <location>
        <begin position="14"/>
        <end position="186"/>
    </location>
</feature>
<dbReference type="Pfam" id="PF00534">
    <property type="entry name" value="Glycos_transf_1"/>
    <property type="match status" value="1"/>
</dbReference>
<proteinExistence type="predicted"/>
<evidence type="ECO:0000313" key="3">
    <source>
        <dbReference type="EMBL" id="TVY09791.1"/>
    </source>
</evidence>
<organism evidence="3 4">
    <name type="scientific">Paenibacillus cremeus</name>
    <dbReference type="NCBI Taxonomy" id="2163881"/>
    <lineage>
        <taxon>Bacteria</taxon>
        <taxon>Bacillati</taxon>
        <taxon>Bacillota</taxon>
        <taxon>Bacilli</taxon>
        <taxon>Bacillales</taxon>
        <taxon>Paenibacillaceae</taxon>
        <taxon>Paenibacillus</taxon>
    </lineage>
</organism>
<name>A0A559KCE4_9BACL</name>
<dbReference type="Proteomes" id="UP000317036">
    <property type="component" value="Unassembled WGS sequence"/>
</dbReference>
<dbReference type="OrthoDB" id="9801609at2"/>
<evidence type="ECO:0000259" key="2">
    <source>
        <dbReference type="Pfam" id="PF13439"/>
    </source>
</evidence>
<evidence type="ECO:0000313" key="4">
    <source>
        <dbReference type="Proteomes" id="UP000317036"/>
    </source>
</evidence>
<gene>
    <name evidence="3" type="ORF">FPZ49_12250</name>
</gene>
<keyword evidence="3" id="KW-0808">Transferase</keyword>
<dbReference type="Gene3D" id="3.40.50.2000">
    <property type="entry name" value="Glycogen Phosphorylase B"/>
    <property type="match status" value="2"/>
</dbReference>
<dbReference type="AlphaFoldDB" id="A0A559KCE4"/>